<evidence type="ECO:0000313" key="12">
    <source>
        <dbReference type="Proteomes" id="UP000319557"/>
    </source>
</evidence>
<sequence precursor="true">MLASHAAPNQAPRCATTAAAQPTAARSFAALAMMLAFAFSVPGTAAAQQFRQPGQSFQQQGFGQQGGFAPQPTAIPSIPPAAQPQPTAEAPAEEAGEESSSWVPGWASSLKAQISAGGLLMIPLGICSLIVIGLICERLISLRRGRVIPRPFVRRFREKLDDGQLDIEEANEVCNEFDCAVADVFIAAVKRTGRPMVEIEAAVFDALERTADGLRRYLRVFHAVSNVAPLIGLLGTVLGMIDAFETMASEAGAGHPELLAVGISQALVTTAGGLSVAIPAYLAYMYFSSRADGYLAEIERLSLGVIDAVSAESGGAASKTRRRKAA</sequence>
<dbReference type="InterPro" id="IPR002898">
    <property type="entry name" value="MotA_ExbB_proton_chnl"/>
</dbReference>
<feature type="transmembrane region" description="Helical" evidence="8">
    <location>
        <begin position="258"/>
        <end position="284"/>
    </location>
</feature>
<dbReference type="PANTHER" id="PTHR30625:SF11">
    <property type="entry name" value="MOTA_TOLQ_EXBB PROTON CHANNEL DOMAIN-CONTAINING PROTEIN"/>
    <property type="match status" value="1"/>
</dbReference>
<accession>A0A517M045</accession>
<comment type="similarity">
    <text evidence="6">Belongs to the exbB/tolQ family.</text>
</comment>
<evidence type="ECO:0000259" key="10">
    <source>
        <dbReference type="Pfam" id="PF01618"/>
    </source>
</evidence>
<keyword evidence="6" id="KW-0813">Transport</keyword>
<name>A0A517M045_9BACT</name>
<organism evidence="11 12">
    <name type="scientific">Rosistilla ulvae</name>
    <dbReference type="NCBI Taxonomy" id="1930277"/>
    <lineage>
        <taxon>Bacteria</taxon>
        <taxon>Pseudomonadati</taxon>
        <taxon>Planctomycetota</taxon>
        <taxon>Planctomycetia</taxon>
        <taxon>Pirellulales</taxon>
        <taxon>Pirellulaceae</taxon>
        <taxon>Rosistilla</taxon>
    </lineage>
</organism>
<feature type="domain" description="MotA/TolQ/ExbB proton channel" evidence="10">
    <location>
        <begin position="184"/>
        <end position="299"/>
    </location>
</feature>
<comment type="subcellular location">
    <subcellularLocation>
        <location evidence="1">Cell membrane</location>
        <topology evidence="1">Multi-pass membrane protein</topology>
    </subcellularLocation>
    <subcellularLocation>
        <location evidence="6">Membrane</location>
        <topology evidence="6">Multi-pass membrane protein</topology>
    </subcellularLocation>
</comment>
<dbReference type="KEGG" id="ruv:EC9_24380"/>
<gene>
    <name evidence="11" type="ORF">EC9_24380</name>
</gene>
<evidence type="ECO:0000256" key="8">
    <source>
        <dbReference type="SAM" id="Phobius"/>
    </source>
</evidence>
<dbReference type="GO" id="GO:0005886">
    <property type="term" value="C:plasma membrane"/>
    <property type="evidence" value="ECO:0007669"/>
    <property type="project" value="UniProtKB-SubCell"/>
</dbReference>
<feature type="region of interest" description="Disordered" evidence="7">
    <location>
        <begin position="50"/>
        <end position="101"/>
    </location>
</feature>
<protein>
    <submittedName>
        <fullName evidence="11">Colicin uptake protein TolQ</fullName>
    </submittedName>
</protein>
<evidence type="ECO:0000256" key="5">
    <source>
        <dbReference type="ARBA" id="ARBA00023136"/>
    </source>
</evidence>
<evidence type="ECO:0000256" key="2">
    <source>
        <dbReference type="ARBA" id="ARBA00022475"/>
    </source>
</evidence>
<proteinExistence type="inferred from homology"/>
<keyword evidence="6" id="KW-0653">Protein transport</keyword>
<dbReference type="Pfam" id="PF01618">
    <property type="entry name" value="MotA_ExbB"/>
    <property type="match status" value="1"/>
</dbReference>
<feature type="chain" id="PRO_5022022662" evidence="9">
    <location>
        <begin position="46"/>
        <end position="326"/>
    </location>
</feature>
<feature type="transmembrane region" description="Helical" evidence="8">
    <location>
        <begin position="217"/>
        <end position="238"/>
    </location>
</feature>
<keyword evidence="12" id="KW-1185">Reference proteome</keyword>
<evidence type="ECO:0000313" key="11">
    <source>
        <dbReference type="EMBL" id="QDS88248.1"/>
    </source>
</evidence>
<evidence type="ECO:0000256" key="4">
    <source>
        <dbReference type="ARBA" id="ARBA00022989"/>
    </source>
</evidence>
<evidence type="ECO:0000256" key="3">
    <source>
        <dbReference type="ARBA" id="ARBA00022692"/>
    </source>
</evidence>
<keyword evidence="4 8" id="KW-1133">Transmembrane helix</keyword>
<dbReference type="GO" id="GO:0017038">
    <property type="term" value="P:protein import"/>
    <property type="evidence" value="ECO:0007669"/>
    <property type="project" value="TreeGrafter"/>
</dbReference>
<dbReference type="PANTHER" id="PTHR30625">
    <property type="entry name" value="PROTEIN TOLQ"/>
    <property type="match status" value="1"/>
</dbReference>
<evidence type="ECO:0000256" key="9">
    <source>
        <dbReference type="SAM" id="SignalP"/>
    </source>
</evidence>
<dbReference type="Proteomes" id="UP000319557">
    <property type="component" value="Chromosome"/>
</dbReference>
<keyword evidence="2" id="KW-1003">Cell membrane</keyword>
<dbReference type="OrthoDB" id="4045at2"/>
<keyword evidence="9" id="KW-0732">Signal</keyword>
<feature type="compositionally biased region" description="Low complexity" evidence="7">
    <location>
        <begin position="50"/>
        <end position="76"/>
    </location>
</feature>
<dbReference type="InterPro" id="IPR050790">
    <property type="entry name" value="ExbB/TolQ_transport"/>
</dbReference>
<feature type="signal peptide" evidence="9">
    <location>
        <begin position="1"/>
        <end position="45"/>
    </location>
</feature>
<evidence type="ECO:0000256" key="7">
    <source>
        <dbReference type="SAM" id="MobiDB-lite"/>
    </source>
</evidence>
<evidence type="ECO:0000256" key="1">
    <source>
        <dbReference type="ARBA" id="ARBA00004651"/>
    </source>
</evidence>
<feature type="transmembrane region" description="Helical" evidence="8">
    <location>
        <begin position="114"/>
        <end position="136"/>
    </location>
</feature>
<evidence type="ECO:0000256" key="6">
    <source>
        <dbReference type="RuleBase" id="RU004057"/>
    </source>
</evidence>
<keyword evidence="3 8" id="KW-0812">Transmembrane</keyword>
<dbReference type="AlphaFoldDB" id="A0A517M045"/>
<dbReference type="EMBL" id="CP036261">
    <property type="protein sequence ID" value="QDS88248.1"/>
    <property type="molecule type" value="Genomic_DNA"/>
</dbReference>
<reference evidence="11 12" key="1">
    <citation type="submission" date="2019-02" db="EMBL/GenBank/DDBJ databases">
        <title>Deep-cultivation of Planctomycetes and their phenomic and genomic characterization uncovers novel biology.</title>
        <authorList>
            <person name="Wiegand S."/>
            <person name="Jogler M."/>
            <person name="Boedeker C."/>
            <person name="Pinto D."/>
            <person name="Vollmers J."/>
            <person name="Rivas-Marin E."/>
            <person name="Kohn T."/>
            <person name="Peeters S.H."/>
            <person name="Heuer A."/>
            <person name="Rast P."/>
            <person name="Oberbeckmann S."/>
            <person name="Bunk B."/>
            <person name="Jeske O."/>
            <person name="Meyerdierks A."/>
            <person name="Storesund J.E."/>
            <person name="Kallscheuer N."/>
            <person name="Luecker S."/>
            <person name="Lage O.M."/>
            <person name="Pohl T."/>
            <person name="Merkel B.J."/>
            <person name="Hornburger P."/>
            <person name="Mueller R.-W."/>
            <person name="Bruemmer F."/>
            <person name="Labrenz M."/>
            <person name="Spormann A.M."/>
            <person name="Op den Camp H."/>
            <person name="Overmann J."/>
            <person name="Amann R."/>
            <person name="Jetten M.S.M."/>
            <person name="Mascher T."/>
            <person name="Medema M.H."/>
            <person name="Devos D.P."/>
            <person name="Kaster A.-K."/>
            <person name="Ovreas L."/>
            <person name="Rohde M."/>
            <person name="Galperin M.Y."/>
            <person name="Jogler C."/>
        </authorList>
    </citation>
    <scope>NUCLEOTIDE SEQUENCE [LARGE SCALE GENOMIC DNA]</scope>
    <source>
        <strain evidence="11 12">EC9</strain>
    </source>
</reference>
<keyword evidence="5 8" id="KW-0472">Membrane</keyword>